<keyword evidence="3 6" id="KW-0812">Transmembrane</keyword>
<evidence type="ECO:0000256" key="4">
    <source>
        <dbReference type="ARBA" id="ARBA00022989"/>
    </source>
</evidence>
<sequence>MFGYIAAVLMGVVLGAIGGGGSILTVPILVYLFGQEATEATAYSLLIVGLTATYGAYSYFRKGLIDFKAAIIFAIPSIIAVYLTRAYLMPAIPEVLFTTPFELTRNALIMVSFSMLMLLSAFMMLTRDNNKMSHANKGQRPLLIMLEGAVVGVATGVLGAGGGFLIIPALVIFMGMEMKKAVAASLLIISLKSLIGFTGDLQAGFQVDWLFVLKLIVCTTLGMTIAAKIASNVDGTKLQKGFGVFTLIIAAFILIKELI</sequence>
<proteinExistence type="inferred from homology"/>
<feature type="transmembrane region" description="Helical" evidence="6">
    <location>
        <begin position="40"/>
        <end position="60"/>
    </location>
</feature>
<keyword evidence="6" id="KW-1003">Cell membrane</keyword>
<protein>
    <recommendedName>
        <fullName evidence="6">Probable membrane transporter protein</fullName>
    </recommendedName>
</protein>
<accession>A0AA42BM56</accession>
<comment type="subcellular location">
    <subcellularLocation>
        <location evidence="6">Cell membrane</location>
        <topology evidence="6">Multi-pass membrane protein</topology>
    </subcellularLocation>
    <subcellularLocation>
        <location evidence="1">Membrane</location>
        <topology evidence="1">Multi-pass membrane protein</topology>
    </subcellularLocation>
</comment>
<dbReference type="AlphaFoldDB" id="A0AA42BM56"/>
<feature type="transmembrane region" description="Helical" evidence="6">
    <location>
        <begin position="146"/>
        <end position="175"/>
    </location>
</feature>
<keyword evidence="8" id="KW-1185">Reference proteome</keyword>
<comment type="similarity">
    <text evidence="2 6">Belongs to the 4-toluene sulfonate uptake permease (TSUP) (TC 2.A.102) family.</text>
</comment>
<feature type="transmembrane region" description="Helical" evidence="6">
    <location>
        <begin position="211"/>
        <end position="231"/>
    </location>
</feature>
<feature type="transmembrane region" description="Helical" evidence="6">
    <location>
        <begin position="7"/>
        <end position="34"/>
    </location>
</feature>
<evidence type="ECO:0000256" key="5">
    <source>
        <dbReference type="ARBA" id="ARBA00023136"/>
    </source>
</evidence>
<feature type="transmembrane region" description="Helical" evidence="6">
    <location>
        <begin position="107"/>
        <end position="125"/>
    </location>
</feature>
<gene>
    <name evidence="7" type="ORF">NLF92_04860</name>
</gene>
<dbReference type="InterPro" id="IPR002781">
    <property type="entry name" value="TM_pro_TauE-like"/>
</dbReference>
<evidence type="ECO:0000256" key="2">
    <source>
        <dbReference type="ARBA" id="ARBA00009142"/>
    </source>
</evidence>
<evidence type="ECO:0000313" key="8">
    <source>
        <dbReference type="Proteomes" id="UP001165413"/>
    </source>
</evidence>
<dbReference type="EMBL" id="JANATA010000006">
    <property type="protein sequence ID" value="MCP3428272.1"/>
    <property type="molecule type" value="Genomic_DNA"/>
</dbReference>
<dbReference type="Pfam" id="PF01925">
    <property type="entry name" value="TauE"/>
    <property type="match status" value="1"/>
</dbReference>
<evidence type="ECO:0000256" key="1">
    <source>
        <dbReference type="ARBA" id="ARBA00004141"/>
    </source>
</evidence>
<dbReference type="GO" id="GO:0005886">
    <property type="term" value="C:plasma membrane"/>
    <property type="evidence" value="ECO:0007669"/>
    <property type="project" value="UniProtKB-SubCell"/>
</dbReference>
<comment type="caution">
    <text evidence="7">The sequence shown here is derived from an EMBL/GenBank/DDBJ whole genome shotgun (WGS) entry which is preliminary data.</text>
</comment>
<evidence type="ECO:0000256" key="6">
    <source>
        <dbReference type="RuleBase" id="RU363041"/>
    </source>
</evidence>
<name>A0AA42BM56_9ALTE</name>
<evidence type="ECO:0000256" key="3">
    <source>
        <dbReference type="ARBA" id="ARBA00022692"/>
    </source>
</evidence>
<dbReference type="RefSeq" id="WP_254099576.1">
    <property type="nucleotide sequence ID" value="NZ_JANATA010000006.1"/>
</dbReference>
<feature type="transmembrane region" description="Helical" evidence="6">
    <location>
        <begin position="67"/>
        <end position="87"/>
    </location>
</feature>
<dbReference type="Proteomes" id="UP001165413">
    <property type="component" value="Unassembled WGS sequence"/>
</dbReference>
<reference evidence="7" key="1">
    <citation type="submission" date="2022-07" db="EMBL/GenBank/DDBJ databases">
        <title>Characterization of the Novel Bacterium Alteromonas immobilis LMIT006 and Alteromonas gregis LMIT007.</title>
        <authorList>
            <person name="Lin X."/>
        </authorList>
    </citation>
    <scope>NUCLEOTIDE SEQUENCE</scope>
    <source>
        <strain evidence="7">LMIT007</strain>
    </source>
</reference>
<keyword evidence="4 6" id="KW-1133">Transmembrane helix</keyword>
<evidence type="ECO:0000313" key="7">
    <source>
        <dbReference type="EMBL" id="MCP3428272.1"/>
    </source>
</evidence>
<feature type="transmembrane region" description="Helical" evidence="6">
    <location>
        <begin position="237"/>
        <end position="255"/>
    </location>
</feature>
<keyword evidence="5 6" id="KW-0472">Membrane</keyword>
<dbReference type="InterPro" id="IPR051598">
    <property type="entry name" value="TSUP/Inactive_protease-like"/>
</dbReference>
<dbReference type="PANTHER" id="PTHR43701:SF2">
    <property type="entry name" value="MEMBRANE TRANSPORTER PROTEIN YJNA-RELATED"/>
    <property type="match status" value="1"/>
</dbReference>
<organism evidence="7 8">
    <name type="scientific">Opacimonas viscosa</name>
    <dbReference type="NCBI Taxonomy" id="2961944"/>
    <lineage>
        <taxon>Bacteria</taxon>
        <taxon>Pseudomonadati</taxon>
        <taxon>Pseudomonadota</taxon>
        <taxon>Gammaproteobacteria</taxon>
        <taxon>Alteromonadales</taxon>
        <taxon>Alteromonadaceae</taxon>
        <taxon>Opacimonas</taxon>
    </lineage>
</organism>
<dbReference type="PANTHER" id="PTHR43701">
    <property type="entry name" value="MEMBRANE TRANSPORTER PROTEIN MJ0441-RELATED"/>
    <property type="match status" value="1"/>
</dbReference>